<dbReference type="GO" id="GO:0036199">
    <property type="term" value="F:cholest-4-en-3-one 26-monooxygenase activity"/>
    <property type="evidence" value="ECO:0007669"/>
    <property type="project" value="TreeGrafter"/>
</dbReference>
<proteinExistence type="inferred from homology"/>
<keyword evidence="11" id="KW-1185">Reference proteome</keyword>
<dbReference type="GO" id="GO:0008395">
    <property type="term" value="F:steroid hydroxylase activity"/>
    <property type="evidence" value="ECO:0007669"/>
    <property type="project" value="TreeGrafter"/>
</dbReference>
<keyword evidence="6 8" id="KW-0408">Iron</keyword>
<dbReference type="PROSITE" id="PS00086">
    <property type="entry name" value="CYTOCHROME_P450"/>
    <property type="match status" value="1"/>
</dbReference>
<accession>A0A9X2EDA3</accession>
<dbReference type="GO" id="GO:0006707">
    <property type="term" value="P:cholesterol catabolic process"/>
    <property type="evidence" value="ECO:0007669"/>
    <property type="project" value="TreeGrafter"/>
</dbReference>
<dbReference type="RefSeq" id="WP_251918196.1">
    <property type="nucleotide sequence ID" value="NZ_JAMRXG010000025.1"/>
</dbReference>
<evidence type="ECO:0000256" key="1">
    <source>
        <dbReference type="ARBA" id="ARBA00001971"/>
    </source>
</evidence>
<protein>
    <submittedName>
        <fullName evidence="10">Cytochrome P450</fullName>
    </submittedName>
</protein>
<dbReference type="CDD" id="cd20625">
    <property type="entry name" value="CYP164-like"/>
    <property type="match status" value="1"/>
</dbReference>
<dbReference type="GO" id="GO:0005506">
    <property type="term" value="F:iron ion binding"/>
    <property type="evidence" value="ECO:0007669"/>
    <property type="project" value="InterPro"/>
</dbReference>
<keyword evidence="4 8" id="KW-0479">Metal-binding</keyword>
<dbReference type="InterPro" id="IPR036396">
    <property type="entry name" value="Cyt_P450_sf"/>
</dbReference>
<dbReference type="GO" id="GO:0020037">
    <property type="term" value="F:heme binding"/>
    <property type="evidence" value="ECO:0007669"/>
    <property type="project" value="InterPro"/>
</dbReference>
<dbReference type="InterPro" id="IPR001128">
    <property type="entry name" value="Cyt_P450"/>
</dbReference>
<keyword evidence="5 8" id="KW-0560">Oxidoreductase</keyword>
<evidence type="ECO:0000256" key="5">
    <source>
        <dbReference type="ARBA" id="ARBA00023002"/>
    </source>
</evidence>
<gene>
    <name evidence="10" type="ORF">NDR86_34890</name>
</gene>
<keyword evidence="7 8" id="KW-0503">Monooxygenase</keyword>
<evidence type="ECO:0000313" key="11">
    <source>
        <dbReference type="Proteomes" id="UP001139157"/>
    </source>
</evidence>
<comment type="similarity">
    <text evidence="2 8">Belongs to the cytochrome P450 family.</text>
</comment>
<reference evidence="10" key="1">
    <citation type="submission" date="2022-06" db="EMBL/GenBank/DDBJ databases">
        <title>Novel species in genus nocardia.</title>
        <authorList>
            <person name="Li F."/>
        </authorList>
    </citation>
    <scope>NUCLEOTIDE SEQUENCE</scope>
    <source>
        <strain evidence="10">CDC141</strain>
    </source>
</reference>
<evidence type="ECO:0000256" key="2">
    <source>
        <dbReference type="ARBA" id="ARBA00010617"/>
    </source>
</evidence>
<dbReference type="PANTHER" id="PTHR46696:SF4">
    <property type="entry name" value="BIOTIN BIOSYNTHESIS CYTOCHROME P450"/>
    <property type="match status" value="1"/>
</dbReference>
<dbReference type="InterPro" id="IPR017972">
    <property type="entry name" value="Cyt_P450_CS"/>
</dbReference>
<feature type="region of interest" description="Disordered" evidence="9">
    <location>
        <begin position="108"/>
        <end position="128"/>
    </location>
</feature>
<name>A0A9X2EDA3_9NOCA</name>
<evidence type="ECO:0000256" key="6">
    <source>
        <dbReference type="ARBA" id="ARBA00023004"/>
    </source>
</evidence>
<evidence type="ECO:0000256" key="9">
    <source>
        <dbReference type="SAM" id="MobiDB-lite"/>
    </source>
</evidence>
<comment type="caution">
    <text evidence="10">The sequence shown here is derived from an EMBL/GenBank/DDBJ whole genome shotgun (WGS) entry which is preliminary data.</text>
</comment>
<sequence>MMNSSKLLLQLRIWLRWLVLHGAAGVMLRRQARRGDPFAAVLVGPNRSADPYPDMERIRRRGRIVRTPLLNVSVDHEVCRTILRDKRFGTTSPTDMNLPRPVRWTLERTKGVPNPTDPPAMIGSNPPEHGRIRRHVVAALTARAMADLTDCITDVTGQLLDELESQSHAEMIGDFAARLPVAVIARLLGVPPQDEPRMLEWGDKAAALFDIGVGHASYRRGVEGLSEAREYLGEHVDKLRVQPGSSVFGHIVANSDLNRFELLATAANLMGAGFETTMNMLGNGIVLLLRHPEQLALLRSDPSLWPSAVEEILRLESAVQLTLRTAHEDVEIAGHTLRAAEVIVLLLGGANRDPRLFTEPGRFDITRENAREHLAFGHGIHVCLGARLSRLEGAIGLRMLFERFPDLTLEGEPESRGYVVLRGFGRVPVRLGPVAQGSHATTDPRIALPIP</sequence>
<dbReference type="Pfam" id="PF00067">
    <property type="entry name" value="p450"/>
    <property type="match status" value="1"/>
</dbReference>
<dbReference type="PANTHER" id="PTHR46696">
    <property type="entry name" value="P450, PUTATIVE (EUROFUNG)-RELATED"/>
    <property type="match status" value="1"/>
</dbReference>
<dbReference type="Gene3D" id="1.10.630.10">
    <property type="entry name" value="Cytochrome P450"/>
    <property type="match status" value="1"/>
</dbReference>
<comment type="cofactor">
    <cofactor evidence="1">
        <name>heme</name>
        <dbReference type="ChEBI" id="CHEBI:30413"/>
    </cofactor>
</comment>
<dbReference type="AlphaFoldDB" id="A0A9X2EDA3"/>
<dbReference type="PRINTS" id="PR00359">
    <property type="entry name" value="BP450"/>
</dbReference>
<dbReference type="FunFam" id="1.10.630.10:FF:000018">
    <property type="entry name" value="Cytochrome P450 monooxygenase"/>
    <property type="match status" value="1"/>
</dbReference>
<evidence type="ECO:0000256" key="4">
    <source>
        <dbReference type="ARBA" id="ARBA00022723"/>
    </source>
</evidence>
<evidence type="ECO:0000256" key="3">
    <source>
        <dbReference type="ARBA" id="ARBA00022617"/>
    </source>
</evidence>
<evidence type="ECO:0000256" key="8">
    <source>
        <dbReference type="RuleBase" id="RU000461"/>
    </source>
</evidence>
<dbReference type="InterPro" id="IPR002397">
    <property type="entry name" value="Cyt_P450_B"/>
</dbReference>
<organism evidence="10 11">
    <name type="scientific">Nocardia pulmonis</name>
    <dbReference type="NCBI Taxonomy" id="2951408"/>
    <lineage>
        <taxon>Bacteria</taxon>
        <taxon>Bacillati</taxon>
        <taxon>Actinomycetota</taxon>
        <taxon>Actinomycetes</taxon>
        <taxon>Mycobacteriales</taxon>
        <taxon>Nocardiaceae</taxon>
        <taxon>Nocardia</taxon>
    </lineage>
</organism>
<evidence type="ECO:0000313" key="10">
    <source>
        <dbReference type="EMBL" id="MCM6778682.1"/>
    </source>
</evidence>
<dbReference type="EMBL" id="JAMRXG010000025">
    <property type="protein sequence ID" value="MCM6778682.1"/>
    <property type="molecule type" value="Genomic_DNA"/>
</dbReference>
<dbReference type="PRINTS" id="PR00385">
    <property type="entry name" value="P450"/>
</dbReference>
<evidence type="ECO:0000256" key="7">
    <source>
        <dbReference type="ARBA" id="ARBA00023033"/>
    </source>
</evidence>
<keyword evidence="3 8" id="KW-0349">Heme</keyword>
<dbReference type="SUPFAM" id="SSF48264">
    <property type="entry name" value="Cytochrome P450"/>
    <property type="match status" value="1"/>
</dbReference>
<dbReference type="Proteomes" id="UP001139157">
    <property type="component" value="Unassembled WGS sequence"/>
</dbReference>